<keyword evidence="3" id="KW-0812">Transmembrane</keyword>
<keyword evidence="3" id="KW-1133">Transmembrane helix</keyword>
<dbReference type="Gene3D" id="1.10.10.1320">
    <property type="entry name" value="Anti-sigma factor, zinc-finger domain"/>
    <property type="match status" value="1"/>
</dbReference>
<organism evidence="5 6">
    <name type="scientific">Corynebacterium glucuronolyticum</name>
    <dbReference type="NCBI Taxonomy" id="39791"/>
    <lineage>
        <taxon>Bacteria</taxon>
        <taxon>Bacillati</taxon>
        <taxon>Actinomycetota</taxon>
        <taxon>Actinomycetes</taxon>
        <taxon>Mycobacteriales</taxon>
        <taxon>Corynebacteriaceae</taxon>
        <taxon>Corynebacterium</taxon>
    </lineage>
</organism>
<feature type="transmembrane region" description="Helical" evidence="3">
    <location>
        <begin position="84"/>
        <end position="104"/>
    </location>
</feature>
<reference evidence="5 6" key="1">
    <citation type="submission" date="2020-12" db="EMBL/GenBank/DDBJ databases">
        <title>FDA dAtabase for Regulatory Grade micrObial Sequences (FDA-ARGOS): Supporting development and validation of Infectious Disease Dx tests.</title>
        <authorList>
            <person name="Sproer C."/>
            <person name="Gronow S."/>
            <person name="Severitt S."/>
            <person name="Schroder I."/>
            <person name="Tallon L."/>
            <person name="Sadzewicz L."/>
            <person name="Zhao X."/>
            <person name="Boylan J."/>
            <person name="Ott S."/>
            <person name="Bowen H."/>
            <person name="Vavikolanu K."/>
            <person name="Mehta A."/>
            <person name="Aluvathingal J."/>
            <person name="Nadendla S."/>
            <person name="Lowell S."/>
            <person name="Myers T."/>
            <person name="Yan Y."/>
            <person name="Sichtig H."/>
        </authorList>
    </citation>
    <scope>NUCLEOTIDE SEQUENCE [LARGE SCALE GENOMIC DNA]</scope>
    <source>
        <strain evidence="5 6">FDAARGOS_1053</strain>
    </source>
</reference>
<evidence type="ECO:0000256" key="3">
    <source>
        <dbReference type="SAM" id="Phobius"/>
    </source>
</evidence>
<dbReference type="EMBL" id="CP066007">
    <property type="protein sequence ID" value="QQB46109.1"/>
    <property type="molecule type" value="Genomic_DNA"/>
</dbReference>
<name>A0A7T4JUR2_9CORY</name>
<protein>
    <submittedName>
        <fullName evidence="5">Zf-HC2 domain-containing protein</fullName>
    </submittedName>
</protein>
<dbReference type="GeneID" id="92759627"/>
<feature type="domain" description="Putative zinc-finger" evidence="4">
    <location>
        <begin position="4"/>
        <end position="38"/>
    </location>
</feature>
<evidence type="ECO:0000313" key="5">
    <source>
        <dbReference type="EMBL" id="QQB46109.1"/>
    </source>
</evidence>
<dbReference type="AlphaFoldDB" id="A0A7T4JUR2"/>
<feature type="transmembrane region" description="Helical" evidence="3">
    <location>
        <begin position="151"/>
        <end position="171"/>
    </location>
</feature>
<dbReference type="InterPro" id="IPR027383">
    <property type="entry name" value="Znf_put"/>
</dbReference>
<keyword evidence="3" id="KW-0472">Membrane</keyword>
<sequence length="223" mass="24064">MISCQEIQRAISAKLDNEKADVDDTIIEAHLEGCADCRAYLENARLLKAELSVTDDDAPDLTDLILAGVGPEVRRAESRRATSLAIARTLLVLLGIAYIIWAIATLVESTHLVTEGIFSEDPLVSGMMVNLAAARVALGFGLLFASWKTEVATGMLPIFATLWTFSFGFAARDLIVGTLSNGNIVGLLLLLAATLVLVWTWLSGYGRSAVRRAWQAANARPTF</sequence>
<feature type="transmembrane region" description="Helical" evidence="3">
    <location>
        <begin position="124"/>
        <end position="144"/>
    </location>
</feature>
<evidence type="ECO:0000256" key="2">
    <source>
        <dbReference type="ARBA" id="ARBA00023163"/>
    </source>
</evidence>
<dbReference type="RefSeq" id="WP_084035914.1">
    <property type="nucleotide sequence ID" value="NZ_CP066007.1"/>
</dbReference>
<gene>
    <name evidence="5" type="ORF">I6I10_11770</name>
</gene>
<evidence type="ECO:0000313" key="6">
    <source>
        <dbReference type="Proteomes" id="UP000596145"/>
    </source>
</evidence>
<dbReference type="OrthoDB" id="5197868at2"/>
<dbReference type="Pfam" id="PF13490">
    <property type="entry name" value="zf-HC2"/>
    <property type="match status" value="1"/>
</dbReference>
<proteinExistence type="predicted"/>
<evidence type="ECO:0000259" key="4">
    <source>
        <dbReference type="Pfam" id="PF13490"/>
    </source>
</evidence>
<evidence type="ECO:0000256" key="1">
    <source>
        <dbReference type="ARBA" id="ARBA00023015"/>
    </source>
</evidence>
<keyword evidence="2" id="KW-0804">Transcription</keyword>
<dbReference type="InterPro" id="IPR041916">
    <property type="entry name" value="Anti_sigma_zinc_sf"/>
</dbReference>
<keyword evidence="1" id="KW-0805">Transcription regulation</keyword>
<accession>A0A7T4JUR2</accession>
<dbReference type="Proteomes" id="UP000596145">
    <property type="component" value="Chromosome"/>
</dbReference>
<feature type="transmembrane region" description="Helical" evidence="3">
    <location>
        <begin position="183"/>
        <end position="202"/>
    </location>
</feature>